<dbReference type="Gene3D" id="2.60.120.560">
    <property type="entry name" value="Exo-inulinase, domain 1"/>
    <property type="match status" value="1"/>
</dbReference>
<evidence type="ECO:0000313" key="2">
    <source>
        <dbReference type="EMBL" id="ADV61348.1"/>
    </source>
</evidence>
<dbReference type="AlphaFoldDB" id="E8R1S6"/>
<protein>
    <recommendedName>
        <fullName evidence="1">3-keto-alpha-glucoside-1,2-lyase/3-keto-2-hydroxy-glucal hydratase domain-containing protein</fullName>
    </recommendedName>
</protein>
<dbReference type="eggNOG" id="COG2133">
    <property type="taxonomic scope" value="Bacteria"/>
</dbReference>
<feature type="domain" description="3-keto-alpha-glucoside-1,2-lyase/3-keto-2-hydroxy-glucal hydratase" evidence="1">
    <location>
        <begin position="78"/>
        <end position="294"/>
    </location>
</feature>
<dbReference type="EMBL" id="CP002353">
    <property type="protein sequence ID" value="ADV61348.1"/>
    <property type="molecule type" value="Genomic_DNA"/>
</dbReference>
<dbReference type="Proteomes" id="UP000008631">
    <property type="component" value="Chromosome"/>
</dbReference>
<accession>E8R1S6</accession>
<dbReference type="HOGENOM" id="CLU_079604_0_0_0"/>
<sequence length="304" mass="33337">MSGCCRHPFPFLSEASSSQPAVNGWSRAALSVLILVLGLTWAAVMAWADAPPSAASLQESNPVPADHDGEDGDWIDLSDLSAWKPPTGTWFTAADAGLNPDNRRLLVGLESPASPGQSNAKPVLINGPIGRTHNLVSRRNFQDVEVDLEFMVSERSNSGVKLMGLYEIQIYDSFEKPDDQLKGFDNGGIYPRALMTPRYHHIDEGYRPKVNASRAPGQWQTLTIRFRAPRFDAKGTKTKCAVFERVTLNGVVVQENVQMELPTGHAHVARKEVAEGPILLQADHGPVAFRNIRARPLPPIETSR</sequence>
<gene>
    <name evidence="2" type="ordered locus">Isop_0757</name>
</gene>
<evidence type="ECO:0000313" key="3">
    <source>
        <dbReference type="Proteomes" id="UP000008631"/>
    </source>
</evidence>
<dbReference type="STRING" id="575540.Isop_0757"/>
<dbReference type="KEGG" id="ipa:Isop_0757"/>
<dbReference type="InterPro" id="IPR010496">
    <property type="entry name" value="AL/BT2_dom"/>
</dbReference>
<dbReference type="InParanoid" id="E8R1S6"/>
<reference key="1">
    <citation type="submission" date="2010-11" db="EMBL/GenBank/DDBJ databases">
        <title>The complete sequence of chromosome of Isophaera pallida ATCC 43644.</title>
        <authorList>
            <consortium name="US DOE Joint Genome Institute (JGI-PGF)"/>
            <person name="Lucas S."/>
            <person name="Copeland A."/>
            <person name="Lapidus A."/>
            <person name="Bruce D."/>
            <person name="Goodwin L."/>
            <person name="Pitluck S."/>
            <person name="Kyrpides N."/>
            <person name="Mavromatis K."/>
            <person name="Pagani I."/>
            <person name="Ivanova N."/>
            <person name="Saunders E."/>
            <person name="Brettin T."/>
            <person name="Detter J.C."/>
            <person name="Han C."/>
            <person name="Tapia R."/>
            <person name="Land M."/>
            <person name="Hauser L."/>
            <person name="Markowitz V."/>
            <person name="Cheng J.-F."/>
            <person name="Hugenholtz P."/>
            <person name="Woyke T."/>
            <person name="Wu D."/>
            <person name="Eisen J.A."/>
        </authorList>
    </citation>
    <scope>NUCLEOTIDE SEQUENCE</scope>
    <source>
        <strain>ATCC 43644</strain>
    </source>
</reference>
<evidence type="ECO:0000259" key="1">
    <source>
        <dbReference type="Pfam" id="PF06439"/>
    </source>
</evidence>
<name>E8R1S6_ISOPI</name>
<proteinExistence type="predicted"/>
<reference evidence="2 3" key="2">
    <citation type="journal article" date="2011" name="Stand. Genomic Sci.">
        <title>Complete genome sequence of Isosphaera pallida type strain (IS1B).</title>
        <authorList>
            <consortium name="US DOE Joint Genome Institute (JGI-PGF)"/>
            <person name="Goker M."/>
            <person name="Cleland D."/>
            <person name="Saunders E."/>
            <person name="Lapidus A."/>
            <person name="Nolan M."/>
            <person name="Lucas S."/>
            <person name="Hammon N."/>
            <person name="Deshpande S."/>
            <person name="Cheng J.F."/>
            <person name="Tapia R."/>
            <person name="Han C."/>
            <person name="Goodwin L."/>
            <person name="Pitluck S."/>
            <person name="Liolios K."/>
            <person name="Pagani I."/>
            <person name="Ivanova N."/>
            <person name="Mavromatis K."/>
            <person name="Pati A."/>
            <person name="Chen A."/>
            <person name="Palaniappan K."/>
            <person name="Land M."/>
            <person name="Hauser L."/>
            <person name="Chang Y.J."/>
            <person name="Jeffries C.D."/>
            <person name="Detter J.C."/>
            <person name="Beck B."/>
            <person name="Woyke T."/>
            <person name="Bristow J."/>
            <person name="Eisen J.A."/>
            <person name="Markowitz V."/>
            <person name="Hugenholtz P."/>
            <person name="Kyrpides N.C."/>
            <person name="Klenk H.P."/>
        </authorList>
    </citation>
    <scope>NUCLEOTIDE SEQUENCE [LARGE SCALE GENOMIC DNA]</scope>
    <source>
        <strain evidence="3">ATCC 43644 / DSM 9630 / IS1B</strain>
    </source>
</reference>
<dbReference type="OrthoDB" id="291497at2"/>
<keyword evidence="3" id="KW-1185">Reference proteome</keyword>
<organism evidence="2 3">
    <name type="scientific">Isosphaera pallida (strain ATCC 43644 / DSM 9630 / IS1B)</name>
    <dbReference type="NCBI Taxonomy" id="575540"/>
    <lineage>
        <taxon>Bacteria</taxon>
        <taxon>Pseudomonadati</taxon>
        <taxon>Planctomycetota</taxon>
        <taxon>Planctomycetia</taxon>
        <taxon>Isosphaerales</taxon>
        <taxon>Isosphaeraceae</taxon>
        <taxon>Isosphaera</taxon>
    </lineage>
</organism>
<dbReference type="GO" id="GO:0016787">
    <property type="term" value="F:hydrolase activity"/>
    <property type="evidence" value="ECO:0007669"/>
    <property type="project" value="InterPro"/>
</dbReference>
<dbReference type="Pfam" id="PF06439">
    <property type="entry name" value="3keto-disac_hyd"/>
    <property type="match status" value="1"/>
</dbReference>